<dbReference type="InterPro" id="IPR017850">
    <property type="entry name" value="Alkaline_phosphatase_core_sf"/>
</dbReference>
<dbReference type="PATRIC" id="fig|1698280.3.peg.1045"/>
<dbReference type="EMBL" id="LHYE01000062">
    <property type="protein sequence ID" value="KXB06000.1"/>
    <property type="molecule type" value="Genomic_DNA"/>
</dbReference>
<dbReference type="Gene3D" id="3.40.720.10">
    <property type="entry name" value="Alkaline Phosphatase, subunit A"/>
    <property type="match status" value="1"/>
</dbReference>
<accession>A0A133VHV6</accession>
<evidence type="ECO:0000313" key="2">
    <source>
        <dbReference type="Proteomes" id="UP000070263"/>
    </source>
</evidence>
<sequence length="275" mass="32374">MEKQKKLIEKKDWDCLIILDACRYDYFKEVYTDYLKGELRKVLSAGSNTTEWKKNTFDKKQEDIVYISANPQIRSISDKTKKLEYNTGYHFHEIIDIWKQDWNENFGTVLPSDVSKVTRHARIKYMNKKLIAHFMQPHYPYLSLDPIEEKNKNLITKIKNNHSLLKFLYSRGRGVLDWLVGGVLSEKLMDSLRIKRERVEERVAKKYGKETLKKAYLNNLKTVLKEVKNLSDRLPGKIVVTSDHGEFLGENGVYAHMPYANSSILKEVPWLKIRE</sequence>
<dbReference type="SUPFAM" id="SSF53649">
    <property type="entry name" value="Alkaline phosphatase-like"/>
    <property type="match status" value="1"/>
</dbReference>
<dbReference type="AlphaFoldDB" id="A0A133VHV6"/>
<protein>
    <recommendedName>
        <fullName evidence="3">Sulfatase N-terminal domain-containing protein</fullName>
    </recommendedName>
</protein>
<gene>
    <name evidence="1" type="ORF">AKJ51_04350</name>
</gene>
<proteinExistence type="predicted"/>
<keyword evidence="2" id="KW-1185">Reference proteome</keyword>
<evidence type="ECO:0000313" key="1">
    <source>
        <dbReference type="EMBL" id="KXB06000.1"/>
    </source>
</evidence>
<dbReference type="Proteomes" id="UP000070263">
    <property type="component" value="Unassembled WGS sequence"/>
</dbReference>
<organism evidence="1 2">
    <name type="scientific">candidate division MSBL1 archaeon SCGC-AAA382A20</name>
    <dbReference type="NCBI Taxonomy" id="1698280"/>
    <lineage>
        <taxon>Archaea</taxon>
        <taxon>Methanobacteriati</taxon>
        <taxon>Methanobacteriota</taxon>
        <taxon>candidate division MSBL1</taxon>
    </lineage>
</organism>
<comment type="caution">
    <text evidence="1">The sequence shown here is derived from an EMBL/GenBank/DDBJ whole genome shotgun (WGS) entry which is preliminary data.</text>
</comment>
<evidence type="ECO:0008006" key="3">
    <source>
        <dbReference type="Google" id="ProtNLM"/>
    </source>
</evidence>
<name>A0A133VHV6_9EURY</name>
<reference evidence="1 2" key="1">
    <citation type="journal article" date="2016" name="Sci. Rep.">
        <title>Metabolic traits of an uncultured archaeal lineage -MSBL1- from brine pools of the Red Sea.</title>
        <authorList>
            <person name="Mwirichia R."/>
            <person name="Alam I."/>
            <person name="Rashid M."/>
            <person name="Vinu M."/>
            <person name="Ba-Alawi W."/>
            <person name="Anthony Kamau A."/>
            <person name="Kamanda Ngugi D."/>
            <person name="Goker M."/>
            <person name="Klenk H.P."/>
            <person name="Bajic V."/>
            <person name="Stingl U."/>
        </authorList>
    </citation>
    <scope>NUCLEOTIDE SEQUENCE [LARGE SCALE GENOMIC DNA]</scope>
    <source>
        <strain evidence="1">SCGC-AAA382A20</strain>
    </source>
</reference>